<feature type="domain" description="RNA polymerase sigma-70 region 2" evidence="7">
    <location>
        <begin position="18"/>
        <end position="86"/>
    </location>
</feature>
<evidence type="ECO:0000256" key="4">
    <source>
        <dbReference type="ARBA" id="ARBA00023125"/>
    </source>
</evidence>
<dbReference type="PANTHER" id="PTHR43133">
    <property type="entry name" value="RNA POLYMERASE ECF-TYPE SIGMA FACTO"/>
    <property type="match status" value="1"/>
</dbReference>
<comment type="similarity">
    <text evidence="1 6">Belongs to the sigma-70 factor family. ECF subfamily.</text>
</comment>
<name>A0A2U3NMT0_9MYCO</name>
<accession>A0A2U3NMT0</accession>
<evidence type="ECO:0000256" key="6">
    <source>
        <dbReference type="RuleBase" id="RU000716"/>
    </source>
</evidence>
<dbReference type="Pfam" id="PF04545">
    <property type="entry name" value="Sigma70_r4"/>
    <property type="match status" value="1"/>
</dbReference>
<dbReference type="PROSITE" id="PS01063">
    <property type="entry name" value="SIGMA70_ECF"/>
    <property type="match status" value="1"/>
</dbReference>
<dbReference type="InterPro" id="IPR039425">
    <property type="entry name" value="RNA_pol_sigma-70-like"/>
</dbReference>
<evidence type="ECO:0000256" key="2">
    <source>
        <dbReference type="ARBA" id="ARBA00023015"/>
    </source>
</evidence>
<keyword evidence="10" id="KW-1185">Reference proteome</keyword>
<dbReference type="Gene3D" id="1.10.1740.10">
    <property type="match status" value="1"/>
</dbReference>
<sequence>VARVAGTAAGEAALMKALYDEHAAVLWRYALRLTGGDASHAEDVVQETLLRAWQHPEVIGDTERSARAWLFTVARNLIIDDRRSARYRYVVGSTDEDGAPEQATPDEVNAALDRLLIADAMTQLSTEHRAVIERSYYRGWTTAQTAADLGIAEGTVKSRLHYAVRALRLTLQELGVTR</sequence>
<keyword evidence="5 6" id="KW-0804">Transcription</keyword>
<dbReference type="EMBL" id="FUFA01000002">
    <property type="protein sequence ID" value="SPM32811.1"/>
    <property type="molecule type" value="Genomic_DNA"/>
</dbReference>
<organism evidence="9 10">
    <name type="scientific">Mycobacterium rhizamassiliense</name>
    <dbReference type="NCBI Taxonomy" id="1841860"/>
    <lineage>
        <taxon>Bacteria</taxon>
        <taxon>Bacillati</taxon>
        <taxon>Actinomycetota</taxon>
        <taxon>Actinomycetes</taxon>
        <taxon>Mycobacteriales</taxon>
        <taxon>Mycobacteriaceae</taxon>
        <taxon>Mycobacterium</taxon>
    </lineage>
</organism>
<dbReference type="GO" id="GO:0003677">
    <property type="term" value="F:DNA binding"/>
    <property type="evidence" value="ECO:0007669"/>
    <property type="project" value="UniProtKB-KW"/>
</dbReference>
<proteinExistence type="inferred from homology"/>
<dbReference type="PANTHER" id="PTHR43133:SF52">
    <property type="entry name" value="ECF RNA POLYMERASE SIGMA FACTOR SIGL"/>
    <property type="match status" value="1"/>
</dbReference>
<evidence type="ECO:0000259" key="8">
    <source>
        <dbReference type="Pfam" id="PF04545"/>
    </source>
</evidence>
<keyword evidence="2 6" id="KW-0805">Transcription regulation</keyword>
<evidence type="ECO:0000313" key="10">
    <source>
        <dbReference type="Proteomes" id="UP000240988"/>
    </source>
</evidence>
<dbReference type="STRING" id="1841860.GCA_900157375_00612"/>
<dbReference type="InterPro" id="IPR014284">
    <property type="entry name" value="RNA_pol_sigma-70_dom"/>
</dbReference>
<evidence type="ECO:0000256" key="3">
    <source>
        <dbReference type="ARBA" id="ARBA00023082"/>
    </source>
</evidence>
<dbReference type="Pfam" id="PF04542">
    <property type="entry name" value="Sigma70_r2"/>
    <property type="match status" value="1"/>
</dbReference>
<evidence type="ECO:0000259" key="7">
    <source>
        <dbReference type="Pfam" id="PF04542"/>
    </source>
</evidence>
<dbReference type="InterPro" id="IPR007627">
    <property type="entry name" value="RNA_pol_sigma70_r2"/>
</dbReference>
<evidence type="ECO:0000256" key="5">
    <source>
        <dbReference type="ARBA" id="ARBA00023163"/>
    </source>
</evidence>
<gene>
    <name evidence="9" type="ORF">MRAB57_610</name>
</gene>
<evidence type="ECO:0000313" key="9">
    <source>
        <dbReference type="EMBL" id="SPM32811.1"/>
    </source>
</evidence>
<protein>
    <recommendedName>
        <fullName evidence="6">RNA polymerase sigma factor</fullName>
    </recommendedName>
</protein>
<reference evidence="9 10" key="1">
    <citation type="submission" date="2017-01" db="EMBL/GenBank/DDBJ databases">
        <authorList>
            <consortium name="Urmite Genomes"/>
        </authorList>
    </citation>
    <scope>NUCLEOTIDE SEQUENCE [LARGE SCALE GENOMIC DNA]</scope>
    <source>
        <strain evidence="9 10">AB57</strain>
    </source>
</reference>
<keyword evidence="4 6" id="KW-0238">DNA-binding</keyword>
<dbReference type="Gene3D" id="1.10.10.10">
    <property type="entry name" value="Winged helix-like DNA-binding domain superfamily/Winged helix DNA-binding domain"/>
    <property type="match status" value="1"/>
</dbReference>
<dbReference type="InterPro" id="IPR036388">
    <property type="entry name" value="WH-like_DNA-bd_sf"/>
</dbReference>
<dbReference type="InterPro" id="IPR013324">
    <property type="entry name" value="RNA_pol_sigma_r3/r4-like"/>
</dbReference>
<dbReference type="NCBIfam" id="TIGR02937">
    <property type="entry name" value="sigma70-ECF"/>
    <property type="match status" value="1"/>
</dbReference>
<dbReference type="CDD" id="cd06171">
    <property type="entry name" value="Sigma70_r4"/>
    <property type="match status" value="1"/>
</dbReference>
<dbReference type="AlphaFoldDB" id="A0A2U3NMT0"/>
<dbReference type="InterPro" id="IPR007630">
    <property type="entry name" value="RNA_pol_sigma70_r4"/>
</dbReference>
<evidence type="ECO:0000256" key="1">
    <source>
        <dbReference type="ARBA" id="ARBA00010641"/>
    </source>
</evidence>
<keyword evidence="3 6" id="KW-0731">Sigma factor</keyword>
<dbReference type="NCBIfam" id="NF007227">
    <property type="entry name" value="PRK09645.1"/>
    <property type="match status" value="1"/>
</dbReference>
<dbReference type="GO" id="GO:0016987">
    <property type="term" value="F:sigma factor activity"/>
    <property type="evidence" value="ECO:0007669"/>
    <property type="project" value="UniProtKB-KW"/>
</dbReference>
<dbReference type="GO" id="GO:0000428">
    <property type="term" value="C:DNA-directed RNA polymerase complex"/>
    <property type="evidence" value="ECO:0007669"/>
    <property type="project" value="UniProtKB-KW"/>
</dbReference>
<feature type="domain" description="RNA polymerase sigma-70 region 4" evidence="8">
    <location>
        <begin position="120"/>
        <end position="168"/>
    </location>
</feature>
<dbReference type="Proteomes" id="UP000240988">
    <property type="component" value="Unassembled WGS sequence"/>
</dbReference>
<keyword evidence="9" id="KW-0240">DNA-directed RNA polymerase</keyword>
<dbReference type="SUPFAM" id="SSF88659">
    <property type="entry name" value="Sigma3 and sigma4 domains of RNA polymerase sigma factors"/>
    <property type="match status" value="1"/>
</dbReference>
<dbReference type="InterPro" id="IPR013325">
    <property type="entry name" value="RNA_pol_sigma_r2"/>
</dbReference>
<feature type="non-terminal residue" evidence="9">
    <location>
        <position position="1"/>
    </location>
</feature>
<dbReference type="InterPro" id="IPR000838">
    <property type="entry name" value="RNA_pol_sigma70_ECF_CS"/>
</dbReference>
<dbReference type="SUPFAM" id="SSF88946">
    <property type="entry name" value="Sigma2 domain of RNA polymerase sigma factors"/>
    <property type="match status" value="1"/>
</dbReference>
<dbReference type="GO" id="GO:0006352">
    <property type="term" value="P:DNA-templated transcription initiation"/>
    <property type="evidence" value="ECO:0007669"/>
    <property type="project" value="InterPro"/>
</dbReference>